<dbReference type="PANTHER" id="PTHR11014:SF63">
    <property type="entry name" value="METALLOPEPTIDASE, PUTATIVE (AFU_ORTHOLOGUE AFUA_6G09600)-RELATED"/>
    <property type="match status" value="1"/>
</dbReference>
<dbReference type="SUPFAM" id="SSF53187">
    <property type="entry name" value="Zn-dependent exopeptidases"/>
    <property type="match status" value="1"/>
</dbReference>
<keyword evidence="1" id="KW-0378">Hydrolase</keyword>
<dbReference type="Gene3D" id="3.40.630.10">
    <property type="entry name" value="Zn peptidases"/>
    <property type="match status" value="1"/>
</dbReference>
<dbReference type="AlphaFoldDB" id="A0A380FK33"/>
<proteinExistence type="predicted"/>
<dbReference type="GO" id="GO:0016787">
    <property type="term" value="F:hydrolase activity"/>
    <property type="evidence" value="ECO:0007669"/>
    <property type="project" value="UniProtKB-KW"/>
</dbReference>
<dbReference type="EC" id="3.-.-.-" evidence="1"/>
<gene>
    <name evidence="1" type="primary">yxeP_4</name>
    <name evidence="1" type="ORF">NCTC12195_04114</name>
</gene>
<dbReference type="Proteomes" id="UP000255277">
    <property type="component" value="Unassembled WGS sequence"/>
</dbReference>
<name>A0A380FK33_STAGA</name>
<dbReference type="PANTHER" id="PTHR11014">
    <property type="entry name" value="PEPTIDASE M20 FAMILY MEMBER"/>
    <property type="match status" value="1"/>
</dbReference>
<evidence type="ECO:0000313" key="1">
    <source>
        <dbReference type="EMBL" id="SUM34587.1"/>
    </source>
</evidence>
<protein>
    <submittedName>
        <fullName evidence="1">Amino acid amidohydrolase</fullName>
        <ecNumber evidence="1">3.-.-.-</ecNumber>
    </submittedName>
</protein>
<organism evidence="1 2">
    <name type="scientific">Staphylococcus gallinarum</name>
    <dbReference type="NCBI Taxonomy" id="1293"/>
    <lineage>
        <taxon>Bacteria</taxon>
        <taxon>Bacillati</taxon>
        <taxon>Bacillota</taxon>
        <taxon>Bacilli</taxon>
        <taxon>Bacillales</taxon>
        <taxon>Staphylococcaceae</taxon>
        <taxon>Staphylococcus</taxon>
    </lineage>
</organism>
<reference evidence="1 2" key="1">
    <citation type="submission" date="2018-06" db="EMBL/GenBank/DDBJ databases">
        <authorList>
            <consortium name="Pathogen Informatics"/>
            <person name="Doyle S."/>
        </authorList>
    </citation>
    <scope>NUCLEOTIDE SEQUENCE [LARGE SCALE GENOMIC DNA]</scope>
    <source>
        <strain evidence="1 2">NCTC12195</strain>
    </source>
</reference>
<dbReference type="EMBL" id="UHDK01000001">
    <property type="protein sequence ID" value="SUM34587.1"/>
    <property type="molecule type" value="Genomic_DNA"/>
</dbReference>
<accession>A0A380FK33</accession>
<sequence length="87" mass="10296">MPQYEDYINWRRTFHQYPELSEYEYETTKRLRRILESYDITILDLPLETGLVAEIGQGDSFVAVRTDIDALPINEQVENDLLLQMKA</sequence>
<dbReference type="InterPro" id="IPR017439">
    <property type="entry name" value="Amidohydrolase"/>
</dbReference>
<evidence type="ECO:0000313" key="2">
    <source>
        <dbReference type="Proteomes" id="UP000255277"/>
    </source>
</evidence>